<evidence type="ECO:0000256" key="2">
    <source>
        <dbReference type="ARBA" id="ARBA00022581"/>
    </source>
</evidence>
<keyword evidence="6" id="KW-1133">Transmembrane helix</keyword>
<proteinExistence type="inferred from homology"/>
<dbReference type="InterPro" id="IPR000657">
    <property type="entry name" value="Gemini_AL3"/>
</dbReference>
<dbReference type="PRINTS" id="PR00231">
    <property type="entry name" value="GEMCOATAL3"/>
</dbReference>
<sequence length="134" mass="15634">MDFRTGDNITAAQLRNGVFIWEVRNPLSFKIMQHRQIRPGSQMYVTQIRVMFNHGLKKALLMHKCFLYLTLYHYLTATSGMILSTFSDQLFRYLNNLGVISIGNVLKGASHILYEKLHHVEDVSLTHNVQYKLY</sequence>
<organism evidence="7">
    <name type="scientific">Mungbean yellow mosaic virus</name>
    <dbReference type="NCBI Taxonomy" id="33726"/>
    <lineage>
        <taxon>Viruses</taxon>
        <taxon>Monodnaviria</taxon>
        <taxon>Shotokuvirae</taxon>
        <taxon>Cressdnaviricota</taxon>
        <taxon>Repensiviricetes</taxon>
        <taxon>Geplafuvirales</taxon>
        <taxon>Geminiviridae</taxon>
        <taxon>Begomovirus</taxon>
        <taxon>Begomovirus vignaradiatae</taxon>
    </lineage>
</organism>
<name>A0A0H4LP67_9GEMI</name>
<evidence type="ECO:0000256" key="5">
    <source>
        <dbReference type="RuleBase" id="RU363029"/>
    </source>
</evidence>
<evidence type="ECO:0000256" key="4">
    <source>
        <dbReference type="ARBA" id="ARBA00025955"/>
    </source>
</evidence>
<reference evidence="7" key="1">
    <citation type="submission" date="2015-01" db="EMBL/GenBank/DDBJ databases">
        <authorList>
            <person name="Xiang T."/>
            <person name="Song Y."/>
            <person name="Huang L."/>
            <person name="Wang B."/>
            <person name="Wu P."/>
        </authorList>
    </citation>
    <scope>NUCLEOTIDE SEQUENCE</scope>
    <source>
        <strain evidence="7">BG</strain>
    </source>
</reference>
<feature type="transmembrane region" description="Helical" evidence="6">
    <location>
        <begin position="66"/>
        <end position="86"/>
    </location>
</feature>
<keyword evidence="6" id="KW-0472">Membrane</keyword>
<comment type="function">
    <text evidence="3">Increases viral DNA accumulation. Enhances infectivity and symptom expression.</text>
</comment>
<evidence type="ECO:0000256" key="1">
    <source>
        <dbReference type="ARBA" id="ARBA00009424"/>
    </source>
</evidence>
<comment type="subunit">
    <text evidence="4 5">Homooligomer. Interacts with the replication-associated protein (REP). Interacts with host proliferating cell nuclear antigen (PCNA). Interacts with host retinoblastoma-related protein 1 (RBR1), and may thereby deregulate the host cell cycle. Oligomerization and interaction with PCNA are necessary for optimal replication enhancement.</text>
</comment>
<protein>
    <recommendedName>
        <fullName evidence="5">Replication enhancer</fullName>
        <shortName evidence="5">REn</shortName>
    </recommendedName>
</protein>
<dbReference type="GO" id="GO:0016032">
    <property type="term" value="P:viral process"/>
    <property type="evidence" value="ECO:0007669"/>
    <property type="project" value="InterPro"/>
</dbReference>
<evidence type="ECO:0000256" key="6">
    <source>
        <dbReference type="SAM" id="Phobius"/>
    </source>
</evidence>
<dbReference type="Pfam" id="PF01407">
    <property type="entry name" value="Gemini_AL3"/>
    <property type="match status" value="1"/>
</dbReference>
<keyword evidence="2 5" id="KW-0945">Host-virus interaction</keyword>
<comment type="similarity">
    <text evidence="1 5">Belongs to the geminiviridae replication enhancer protein family.</text>
</comment>
<dbReference type="EMBL" id="KP784664">
    <property type="protein sequence ID" value="AKP17229.1"/>
    <property type="molecule type" value="Genomic_DNA"/>
</dbReference>
<evidence type="ECO:0000313" key="7">
    <source>
        <dbReference type="EMBL" id="AKP17229.1"/>
    </source>
</evidence>
<keyword evidence="6" id="KW-0812">Transmembrane</keyword>
<accession>A0A0H4LP67</accession>
<evidence type="ECO:0000256" key="3">
    <source>
        <dbReference type="ARBA" id="ARBA00025603"/>
    </source>
</evidence>
<reference evidence="7" key="2">
    <citation type="journal article" date="2016" name="Appl. Microbiol. Biotechnol.">
        <title>Seed-borne nature of a begomovirus, Mung bean yellow mosaic virus in black gram.</title>
        <authorList>
            <person name="Kothandaraman S.V."/>
            <person name="Devadason A."/>
            <person name="Ganesan M.V."/>
        </authorList>
    </citation>
    <scope>NUCLEOTIDE SEQUENCE</scope>
    <source>
        <strain evidence="7">BG</strain>
    </source>
</reference>